<proteinExistence type="inferred from homology"/>
<feature type="compositionally biased region" description="Polar residues" evidence="5">
    <location>
        <begin position="35"/>
        <end position="48"/>
    </location>
</feature>
<keyword evidence="9" id="KW-1185">Reference proteome</keyword>
<evidence type="ECO:0000259" key="7">
    <source>
        <dbReference type="Pfam" id="PF00496"/>
    </source>
</evidence>
<dbReference type="InterPro" id="IPR000914">
    <property type="entry name" value="SBP_5_dom"/>
</dbReference>
<dbReference type="EMBL" id="JAVDSB010000003">
    <property type="protein sequence ID" value="MDR6551362.1"/>
    <property type="molecule type" value="Genomic_DNA"/>
</dbReference>
<dbReference type="PANTHER" id="PTHR30290:SF10">
    <property type="entry name" value="PERIPLASMIC OLIGOPEPTIDE-BINDING PROTEIN-RELATED"/>
    <property type="match status" value="1"/>
</dbReference>
<comment type="subcellular location">
    <subcellularLocation>
        <location evidence="1">Cell envelope</location>
    </subcellularLocation>
</comment>
<reference evidence="8 9" key="1">
    <citation type="submission" date="2023-07" db="EMBL/GenBank/DDBJ databases">
        <title>Sorghum-associated microbial communities from plants grown in Nebraska, USA.</title>
        <authorList>
            <person name="Schachtman D."/>
        </authorList>
    </citation>
    <scope>NUCLEOTIDE SEQUENCE [LARGE SCALE GENOMIC DNA]</scope>
    <source>
        <strain evidence="8 9">CC258</strain>
    </source>
</reference>
<sequence length="562" mass="61276">MKATKWVTTAVALTLMGSVAVGCGKSEETPAVSPTDGTKGTTAPAASNKPQEIKINFSAEPPIMDSSKATANAAFTFISAFNEGLYRTDKDGKAVAGLAKDMPKISPDGLTYTIDIRDNANWSDGQPVKAQDFVYSFKRTLDPATKGQYSFVVAWIKGGEAVTKAKTPEDVKKAQDALGVKAINDKQIEIKLEKPVAFFTQMLAFGTFLPQREDFVTKAGDKYGAEADKVIGAGPFILSKWDHGQTLELVKNEKYWDAANVKLTKATINIVKDTNTGLNLYETDAADLTEINRDQLTLYKGKPDNLPKPELTNSYLMYQVKKQPALANKKIRQALGMAIDRQAYVDTVLANGSVASTGLVPGGTSDGAGGEFRKTAGDTQPKFDAAKAKTLLAEGLAELGLKELPKMKVNADDTETAKKSLEFILAQWKQNLNYVAEANPVPHALRIELSSKKDFDIVLSLWGADYNDPMTFLDMWVTGGEFDEGDYSNPEYDKLVKGAQTETDVTKRAKALVDAEKILMDDQGVAPLYFRTRAYLKKPTINGLILPSFGQEWELKWASVGK</sequence>
<evidence type="ECO:0000256" key="4">
    <source>
        <dbReference type="ARBA" id="ARBA00022729"/>
    </source>
</evidence>
<dbReference type="Gene3D" id="3.40.190.10">
    <property type="entry name" value="Periplasmic binding protein-like II"/>
    <property type="match status" value="1"/>
</dbReference>
<dbReference type="SUPFAM" id="SSF53850">
    <property type="entry name" value="Periplasmic binding protein-like II"/>
    <property type="match status" value="1"/>
</dbReference>
<dbReference type="CDD" id="cd08504">
    <property type="entry name" value="PBP2_OppA"/>
    <property type="match status" value="1"/>
</dbReference>
<dbReference type="PROSITE" id="PS51257">
    <property type="entry name" value="PROKAR_LIPOPROTEIN"/>
    <property type="match status" value="1"/>
</dbReference>
<accession>A0ABU1NWZ6</accession>
<feature type="region of interest" description="Disordered" evidence="5">
    <location>
        <begin position="24"/>
        <end position="48"/>
    </location>
</feature>
<evidence type="ECO:0000256" key="1">
    <source>
        <dbReference type="ARBA" id="ARBA00004196"/>
    </source>
</evidence>
<dbReference type="PANTHER" id="PTHR30290">
    <property type="entry name" value="PERIPLASMIC BINDING COMPONENT OF ABC TRANSPORTER"/>
    <property type="match status" value="1"/>
</dbReference>
<comment type="caution">
    <text evidence="8">The sequence shown here is derived from an EMBL/GenBank/DDBJ whole genome shotgun (WGS) entry which is preliminary data.</text>
</comment>
<evidence type="ECO:0000256" key="3">
    <source>
        <dbReference type="ARBA" id="ARBA00022448"/>
    </source>
</evidence>
<dbReference type="Gene3D" id="3.90.76.10">
    <property type="entry name" value="Dipeptide-binding Protein, Domain 1"/>
    <property type="match status" value="1"/>
</dbReference>
<evidence type="ECO:0000313" key="9">
    <source>
        <dbReference type="Proteomes" id="UP001267290"/>
    </source>
</evidence>
<name>A0ABU1NWZ6_9BACL</name>
<organism evidence="8 9">
    <name type="scientific">Paenibacillus qinlingensis</name>
    <dbReference type="NCBI Taxonomy" id="1837343"/>
    <lineage>
        <taxon>Bacteria</taxon>
        <taxon>Bacillati</taxon>
        <taxon>Bacillota</taxon>
        <taxon>Bacilli</taxon>
        <taxon>Bacillales</taxon>
        <taxon>Paenibacillaceae</taxon>
        <taxon>Paenibacillus</taxon>
    </lineage>
</organism>
<dbReference type="InterPro" id="IPR030678">
    <property type="entry name" value="Peptide/Ni-bd"/>
</dbReference>
<feature type="chain" id="PRO_5045528317" evidence="6">
    <location>
        <begin position="23"/>
        <end position="562"/>
    </location>
</feature>
<comment type="similarity">
    <text evidence="2">Belongs to the bacterial solute-binding protein 5 family.</text>
</comment>
<dbReference type="PIRSF" id="PIRSF002741">
    <property type="entry name" value="MppA"/>
    <property type="match status" value="1"/>
</dbReference>
<gene>
    <name evidence="8" type="ORF">J2736_002549</name>
</gene>
<keyword evidence="4 6" id="KW-0732">Signal</keyword>
<dbReference type="RefSeq" id="WP_310226988.1">
    <property type="nucleotide sequence ID" value="NZ_JAVDSB010000003.1"/>
</dbReference>
<dbReference type="Proteomes" id="UP001267290">
    <property type="component" value="Unassembled WGS sequence"/>
</dbReference>
<dbReference type="Gene3D" id="3.10.105.10">
    <property type="entry name" value="Dipeptide-binding Protein, Domain 3"/>
    <property type="match status" value="1"/>
</dbReference>
<protein>
    <submittedName>
        <fullName evidence="8">Oligopeptide transport system substrate-binding protein</fullName>
    </submittedName>
</protein>
<keyword evidence="3" id="KW-0813">Transport</keyword>
<evidence type="ECO:0000256" key="2">
    <source>
        <dbReference type="ARBA" id="ARBA00005695"/>
    </source>
</evidence>
<evidence type="ECO:0000313" key="8">
    <source>
        <dbReference type="EMBL" id="MDR6551362.1"/>
    </source>
</evidence>
<dbReference type="Pfam" id="PF00496">
    <property type="entry name" value="SBP_bac_5"/>
    <property type="match status" value="1"/>
</dbReference>
<feature type="domain" description="Solute-binding protein family 5" evidence="7">
    <location>
        <begin position="94"/>
        <end position="481"/>
    </location>
</feature>
<evidence type="ECO:0000256" key="5">
    <source>
        <dbReference type="SAM" id="MobiDB-lite"/>
    </source>
</evidence>
<evidence type="ECO:0000256" key="6">
    <source>
        <dbReference type="SAM" id="SignalP"/>
    </source>
</evidence>
<dbReference type="InterPro" id="IPR039424">
    <property type="entry name" value="SBP_5"/>
</dbReference>
<feature type="signal peptide" evidence="6">
    <location>
        <begin position="1"/>
        <end position="22"/>
    </location>
</feature>